<dbReference type="eggNOG" id="ENOG502Z9C7">
    <property type="taxonomic scope" value="Bacteria"/>
</dbReference>
<dbReference type="RefSeq" id="WP_045448574.1">
    <property type="nucleotide sequence ID" value="NZ_BBIO01000016.1"/>
</dbReference>
<dbReference type="Proteomes" id="UP000028702">
    <property type="component" value="Unassembled WGS sequence"/>
</dbReference>
<proteinExistence type="predicted"/>
<accession>A0A081BDV8</accession>
<keyword evidence="2" id="KW-1185">Reference proteome</keyword>
<dbReference type="AlphaFoldDB" id="A0A081BDV8"/>
<reference evidence="1 2" key="1">
    <citation type="submission" date="2014-07" db="EMBL/GenBank/DDBJ databases">
        <title>Tepidicaulis marinum gen. nov., sp. nov., a novel marine bacterium denitrifying nitrate to nitrous oxide strictly under microaerobic conditions.</title>
        <authorList>
            <person name="Takeuchi M."/>
            <person name="Yamagishi T."/>
            <person name="Kamagata Y."/>
            <person name="Oshima K."/>
            <person name="Hattori M."/>
            <person name="Katayama T."/>
            <person name="Hanada S."/>
            <person name="Tamaki H."/>
            <person name="Marumo K."/>
            <person name="Maeda H."/>
            <person name="Nedachi M."/>
            <person name="Iwasaki W."/>
            <person name="Suwa Y."/>
            <person name="Sakata S."/>
        </authorList>
    </citation>
    <scope>NUCLEOTIDE SEQUENCE [LARGE SCALE GENOMIC DNA]</scope>
    <source>
        <strain evidence="1 2">MA2</strain>
    </source>
</reference>
<evidence type="ECO:0000313" key="2">
    <source>
        <dbReference type="Proteomes" id="UP000028702"/>
    </source>
</evidence>
<name>A0A081BDV8_9HYPH</name>
<dbReference type="STRING" id="1333998.M2A_2725"/>
<evidence type="ECO:0000313" key="1">
    <source>
        <dbReference type="EMBL" id="GAK46226.1"/>
    </source>
</evidence>
<gene>
    <name evidence="1" type="ORF">M2A_2725</name>
</gene>
<protein>
    <submittedName>
        <fullName evidence="1">Conserved protein</fullName>
    </submittedName>
</protein>
<comment type="caution">
    <text evidence="1">The sequence shown here is derived from an EMBL/GenBank/DDBJ whole genome shotgun (WGS) entry which is preliminary data.</text>
</comment>
<organism evidence="1 2">
    <name type="scientific">Tepidicaulis marinus</name>
    <dbReference type="NCBI Taxonomy" id="1333998"/>
    <lineage>
        <taxon>Bacteria</taxon>
        <taxon>Pseudomonadati</taxon>
        <taxon>Pseudomonadota</taxon>
        <taxon>Alphaproteobacteria</taxon>
        <taxon>Hyphomicrobiales</taxon>
        <taxon>Parvibaculaceae</taxon>
        <taxon>Tepidicaulis</taxon>
    </lineage>
</organism>
<dbReference type="EMBL" id="BBIO01000016">
    <property type="protein sequence ID" value="GAK46226.1"/>
    <property type="molecule type" value="Genomic_DNA"/>
</dbReference>
<sequence length="370" mass="41496">MPVNPFARILNEKRAPETPEAAIKAAATLYHAWFTGLMLHLTLRKGAEVAGKWTFRLFRRQHLEKFKSSFDKLGLTHLPDAVAAAQYHYLSNSVGGVEVEFIPESDTKAWVHFCHPRWMFQGTALCGLPVEVSRGFLEGWYGHNGVSLNNPRLGFVCVSEDMTGQYGLAGYFKEFGRELAPDERLQFAPGETAPPFDPGKAPGLDATSWPPARLIKANRNYAMEYIKTGLNELCALIGPAEARDIAGHAAALIGRQFYRELQSLMGLAEEDDSPAAFARFMERMAGAQDDKLSWEEKDGALFLHLDGWRLMRGRENVPHEAYEAWVRLWEGCLAVHNRFLKLETIARQDYGDPHTVLRIRAVNGNRANPA</sequence>